<dbReference type="GO" id="GO:0016787">
    <property type="term" value="F:hydrolase activity"/>
    <property type="evidence" value="ECO:0007669"/>
    <property type="project" value="UniProtKB-KW"/>
</dbReference>
<dbReference type="Gene3D" id="2.40.50.140">
    <property type="entry name" value="Nucleic acid-binding proteins"/>
    <property type="match status" value="1"/>
</dbReference>
<dbReference type="NCBIfam" id="TIGR00084">
    <property type="entry name" value="ruvA"/>
    <property type="match status" value="1"/>
</dbReference>
<feature type="region of interest" description="Domain I" evidence="6">
    <location>
        <begin position="1"/>
        <end position="64"/>
    </location>
</feature>
<keyword evidence="9" id="KW-1185">Reference proteome</keyword>
<dbReference type="HAMAP" id="MF_00031">
    <property type="entry name" value="DNA_HJ_migration_RuvA"/>
    <property type="match status" value="1"/>
</dbReference>
<protein>
    <recommendedName>
        <fullName evidence="6">Holliday junction branch migration complex subunit RuvA</fullName>
    </recommendedName>
</protein>
<evidence type="ECO:0000256" key="4">
    <source>
        <dbReference type="ARBA" id="ARBA00023172"/>
    </source>
</evidence>
<evidence type="ECO:0000256" key="5">
    <source>
        <dbReference type="ARBA" id="ARBA00023204"/>
    </source>
</evidence>
<dbReference type="SUPFAM" id="SSF50249">
    <property type="entry name" value="Nucleic acid-binding proteins"/>
    <property type="match status" value="1"/>
</dbReference>
<dbReference type="SUPFAM" id="SSF47781">
    <property type="entry name" value="RuvA domain 2-like"/>
    <property type="match status" value="1"/>
</dbReference>
<name>A0ABU0YFK9_9PROT</name>
<dbReference type="Gene3D" id="1.10.150.20">
    <property type="entry name" value="5' to 3' exonuclease, C-terminal subdomain"/>
    <property type="match status" value="1"/>
</dbReference>
<dbReference type="InterPro" id="IPR003583">
    <property type="entry name" value="Hlx-hairpin-Hlx_DNA-bd_motif"/>
</dbReference>
<comment type="similarity">
    <text evidence="6">Belongs to the RuvA family.</text>
</comment>
<evidence type="ECO:0000256" key="3">
    <source>
        <dbReference type="ARBA" id="ARBA00023125"/>
    </source>
</evidence>
<keyword evidence="8" id="KW-0378">Hydrolase</keyword>
<dbReference type="RefSeq" id="WP_379953885.1">
    <property type="nucleotide sequence ID" value="NZ_JAUYVI010000001.1"/>
</dbReference>
<dbReference type="Proteomes" id="UP001230156">
    <property type="component" value="Unassembled WGS sequence"/>
</dbReference>
<keyword evidence="5 6" id="KW-0234">DNA repair</keyword>
<organism evidence="8 9">
    <name type="scientific">Dongia sedimenti</name>
    <dbReference type="NCBI Taxonomy" id="3064282"/>
    <lineage>
        <taxon>Bacteria</taxon>
        <taxon>Pseudomonadati</taxon>
        <taxon>Pseudomonadota</taxon>
        <taxon>Alphaproteobacteria</taxon>
        <taxon>Rhodospirillales</taxon>
        <taxon>Dongiaceae</taxon>
        <taxon>Dongia</taxon>
    </lineage>
</organism>
<dbReference type="SUPFAM" id="SSF46929">
    <property type="entry name" value="DNA helicase RuvA subunit, C-terminal domain"/>
    <property type="match status" value="1"/>
</dbReference>
<evidence type="ECO:0000313" key="8">
    <source>
        <dbReference type="EMBL" id="MDQ7246494.1"/>
    </source>
</evidence>
<dbReference type="SMART" id="SM00278">
    <property type="entry name" value="HhH1"/>
    <property type="match status" value="2"/>
</dbReference>
<comment type="domain">
    <text evidence="6">Has three domains with a flexible linker between the domains II and III and assumes an 'L' shape. Domain III is highly mobile and contacts RuvB.</text>
</comment>
<dbReference type="InterPro" id="IPR036267">
    <property type="entry name" value="RuvA_C_sf"/>
</dbReference>
<dbReference type="InterPro" id="IPR000085">
    <property type="entry name" value="RuvA"/>
</dbReference>
<feature type="region of interest" description="Domain III" evidence="6">
    <location>
        <begin position="153"/>
        <end position="205"/>
    </location>
</feature>
<evidence type="ECO:0000256" key="6">
    <source>
        <dbReference type="HAMAP-Rule" id="MF_00031"/>
    </source>
</evidence>
<feature type="domain" description="Helix-hairpin-helix DNA-binding motif class 1" evidence="7">
    <location>
        <begin position="73"/>
        <end position="92"/>
    </location>
</feature>
<sequence>MIGKLTGVIDSLNEDGLLLDVNGVGYVVHASSKTIARLGAAGASASILIETQVREDAITLFGFADHAERDWFRLLRSVQGVGGKVALAILSTLTPNDLIHAVASQDKASVARANGVGPKLAQRIVTELKDKAAGLELGAGANVVALPAGKAGEGGDVVNDAVSALVNLGYRRSEAYGAVSKALASNAARPELNDLIVHGLRELSQ</sequence>
<keyword evidence="4 6" id="KW-0233">DNA recombination</keyword>
<comment type="caution">
    <text evidence="6">Lacks conserved residue(s) required for the propagation of feature annotation.</text>
</comment>
<dbReference type="CDD" id="cd14332">
    <property type="entry name" value="UBA_RuvA_C"/>
    <property type="match status" value="1"/>
</dbReference>
<dbReference type="InterPro" id="IPR012340">
    <property type="entry name" value="NA-bd_OB-fold"/>
</dbReference>
<dbReference type="EMBL" id="JAUYVI010000001">
    <property type="protein sequence ID" value="MDQ7246494.1"/>
    <property type="molecule type" value="Genomic_DNA"/>
</dbReference>
<evidence type="ECO:0000256" key="1">
    <source>
        <dbReference type="ARBA" id="ARBA00022490"/>
    </source>
</evidence>
<accession>A0ABU0YFK9</accession>
<comment type="subcellular location">
    <subcellularLocation>
        <location evidence="6">Cytoplasm</location>
    </subcellularLocation>
</comment>
<proteinExistence type="inferred from homology"/>
<dbReference type="GO" id="GO:0003678">
    <property type="term" value="F:DNA helicase activity"/>
    <property type="evidence" value="ECO:0007669"/>
    <property type="project" value="UniProtKB-EC"/>
</dbReference>
<feature type="domain" description="Helix-hairpin-helix DNA-binding motif class 1" evidence="7">
    <location>
        <begin position="108"/>
        <end position="127"/>
    </location>
</feature>
<dbReference type="InterPro" id="IPR010994">
    <property type="entry name" value="RuvA_2-like"/>
</dbReference>
<gene>
    <name evidence="6 8" type="primary">ruvA</name>
    <name evidence="8" type="ORF">Q8A70_02400</name>
</gene>
<dbReference type="Pfam" id="PF07499">
    <property type="entry name" value="RuvA_C"/>
    <property type="match status" value="1"/>
</dbReference>
<comment type="subunit">
    <text evidence="6">Homotetramer. Forms an RuvA(8)-RuvB(12)-Holliday junction (HJ) complex. HJ DNA is sandwiched between 2 RuvA tetramers; dsDNA enters through RuvA and exits via RuvB. An RuvB hexamer assembles on each DNA strand where it exits the tetramer. Each RuvB hexamer is contacted by two RuvA subunits (via domain III) on 2 adjacent RuvB subunits; this complex drives branch migration. In the full resolvosome a probable DNA-RuvA(4)-RuvB(12)-RuvC(2) complex forms which resolves the HJ.</text>
</comment>
<evidence type="ECO:0000256" key="2">
    <source>
        <dbReference type="ARBA" id="ARBA00022763"/>
    </source>
</evidence>
<dbReference type="Pfam" id="PF14520">
    <property type="entry name" value="HHH_5"/>
    <property type="match status" value="1"/>
</dbReference>
<comment type="function">
    <text evidence="6">The RuvA-RuvB-RuvC complex processes Holliday junction (HJ) DNA during genetic recombination and DNA repair, while the RuvA-RuvB complex plays an important role in the rescue of blocked DNA replication forks via replication fork reversal (RFR). RuvA specifically binds to HJ cruciform DNA, conferring on it an open structure. The RuvB hexamer acts as an ATP-dependent pump, pulling dsDNA into and through the RuvAB complex. HJ branch migration allows RuvC to scan DNA until it finds its consensus sequence, where it cleaves and resolves the cruciform DNA.</text>
</comment>
<keyword evidence="2 6" id="KW-0227">DNA damage</keyword>
<evidence type="ECO:0000259" key="7">
    <source>
        <dbReference type="SMART" id="SM00278"/>
    </source>
</evidence>
<comment type="caution">
    <text evidence="8">The sequence shown here is derived from an EMBL/GenBank/DDBJ whole genome shotgun (WGS) entry which is preliminary data.</text>
</comment>
<keyword evidence="1 6" id="KW-0963">Cytoplasm</keyword>
<dbReference type="Gene3D" id="1.10.8.10">
    <property type="entry name" value="DNA helicase RuvA subunit, C-terminal domain"/>
    <property type="match status" value="1"/>
</dbReference>
<dbReference type="InterPro" id="IPR013849">
    <property type="entry name" value="DNA_helicase_Holl-junc_RuvA_I"/>
</dbReference>
<dbReference type="InterPro" id="IPR011114">
    <property type="entry name" value="RuvA_C"/>
</dbReference>
<reference evidence="9" key="1">
    <citation type="submission" date="2023-08" db="EMBL/GenBank/DDBJ databases">
        <title>Rhodospirillaceae gen. nov., a novel taxon isolated from the Yangtze River Yuezi River estuary sludge.</title>
        <authorList>
            <person name="Ruan L."/>
        </authorList>
    </citation>
    <scope>NUCLEOTIDE SEQUENCE [LARGE SCALE GENOMIC DNA]</scope>
    <source>
        <strain evidence="9">R-7</strain>
    </source>
</reference>
<dbReference type="Pfam" id="PF01330">
    <property type="entry name" value="RuvA_N"/>
    <property type="match status" value="1"/>
</dbReference>
<evidence type="ECO:0000313" key="9">
    <source>
        <dbReference type="Proteomes" id="UP001230156"/>
    </source>
</evidence>
<keyword evidence="3 6" id="KW-0238">DNA-binding</keyword>